<evidence type="ECO:0000256" key="5">
    <source>
        <dbReference type="ARBA" id="ARBA00022448"/>
    </source>
</evidence>
<organism evidence="17">
    <name type="scientific">Heteropterus morpheus</name>
    <name type="common">Large chequered skipper</name>
    <name type="synonym">Papilio morpheus</name>
    <dbReference type="NCBI Taxonomy" id="876081"/>
    <lineage>
        <taxon>Eukaryota</taxon>
        <taxon>Metazoa</taxon>
        <taxon>Ecdysozoa</taxon>
        <taxon>Arthropoda</taxon>
        <taxon>Hexapoda</taxon>
        <taxon>Insecta</taxon>
        <taxon>Pterygota</taxon>
        <taxon>Neoptera</taxon>
        <taxon>Endopterygota</taxon>
        <taxon>Lepidoptera</taxon>
        <taxon>Glossata</taxon>
        <taxon>Ditrysia</taxon>
        <taxon>Hesperioidea</taxon>
        <taxon>Hesperiidae</taxon>
        <taxon>Heteropterinae</taxon>
        <taxon>Heteropterus</taxon>
    </lineage>
</organism>
<accession>A0A0R5DS03</accession>
<feature type="transmembrane region" description="Helical" evidence="16">
    <location>
        <begin position="145"/>
        <end position="170"/>
    </location>
</feature>
<evidence type="ECO:0000256" key="9">
    <source>
        <dbReference type="ARBA" id="ARBA00022982"/>
    </source>
</evidence>
<keyword evidence="11" id="KW-0520">NAD</keyword>
<feature type="transmembrane region" description="Helical" evidence="16">
    <location>
        <begin position="86"/>
        <end position="103"/>
    </location>
</feature>
<evidence type="ECO:0000256" key="12">
    <source>
        <dbReference type="ARBA" id="ARBA00023128"/>
    </source>
</evidence>
<keyword evidence="5" id="KW-0813">Transport</keyword>
<sequence>MTKMFLSLMMMITSIFMLFMSHPLSLGIMILTQTLMICLISGFMINTYWFSYILFLIFIGGLLILFIYISSIASNEMFNLSTKIKFLLWIIIISSMILSLLTMKNLNWLNLYINSTELNNFFNFFLFFNNENMINLTKLYNEQNYLIMIMMIIYLFITLLAVVKIINIFYGPLRSNI</sequence>
<dbReference type="GO" id="GO:0008137">
    <property type="term" value="F:NADH dehydrogenase (ubiquinone) activity"/>
    <property type="evidence" value="ECO:0007669"/>
    <property type="project" value="UniProtKB-EC"/>
</dbReference>
<keyword evidence="9" id="KW-0249">Electron transport</keyword>
<evidence type="ECO:0000256" key="4">
    <source>
        <dbReference type="ARBA" id="ARBA00021095"/>
    </source>
</evidence>
<evidence type="ECO:0000256" key="1">
    <source>
        <dbReference type="ARBA" id="ARBA00004225"/>
    </source>
</evidence>
<evidence type="ECO:0000256" key="7">
    <source>
        <dbReference type="ARBA" id="ARBA00022692"/>
    </source>
</evidence>
<keyword evidence="6" id="KW-0679">Respiratory chain</keyword>
<evidence type="ECO:0000256" key="11">
    <source>
        <dbReference type="ARBA" id="ARBA00023027"/>
    </source>
</evidence>
<evidence type="ECO:0000256" key="14">
    <source>
        <dbReference type="ARBA" id="ARBA00031019"/>
    </source>
</evidence>
<evidence type="ECO:0000256" key="15">
    <source>
        <dbReference type="ARBA" id="ARBA00049551"/>
    </source>
</evidence>
<evidence type="ECO:0000313" key="17">
    <source>
        <dbReference type="EMBL" id="AHH34388.1"/>
    </source>
</evidence>
<keyword evidence="8" id="KW-1278">Translocase</keyword>
<dbReference type="EMBL" id="KF881050">
    <property type="protein sequence ID" value="AHH34388.1"/>
    <property type="molecule type" value="Genomic_DNA"/>
</dbReference>
<evidence type="ECO:0000256" key="2">
    <source>
        <dbReference type="ARBA" id="ARBA00005698"/>
    </source>
</evidence>
<dbReference type="GeneID" id="26374432"/>
<dbReference type="InterPro" id="IPR050269">
    <property type="entry name" value="ComplexI_Subunit6"/>
</dbReference>
<keyword evidence="12 17" id="KW-0496">Mitochondrion</keyword>
<dbReference type="GO" id="GO:0031966">
    <property type="term" value="C:mitochondrial membrane"/>
    <property type="evidence" value="ECO:0007669"/>
    <property type="project" value="UniProtKB-SubCell"/>
</dbReference>
<protein>
    <recommendedName>
        <fullName evidence="4">NADH-ubiquinone oxidoreductase chain 6</fullName>
        <ecNumber evidence="3">7.1.1.2</ecNumber>
    </recommendedName>
    <alternativeName>
        <fullName evidence="14">NADH dehydrogenase subunit 6</fullName>
    </alternativeName>
</protein>
<keyword evidence="7 16" id="KW-0812">Transmembrane</keyword>
<keyword evidence="13 16" id="KW-0472">Membrane</keyword>
<dbReference type="RefSeq" id="YP_009182737.1">
    <property type="nucleotide sequence ID" value="NC_028506.1"/>
</dbReference>
<dbReference type="PANTHER" id="PTHR11435">
    <property type="entry name" value="NADH UBIQUINONE OXIDOREDUCTASE SUBUNIT ND6"/>
    <property type="match status" value="1"/>
</dbReference>
<comment type="catalytic activity">
    <reaction evidence="15">
        <text>a ubiquinone + NADH + 5 H(+)(in) = a ubiquinol + NAD(+) + 4 H(+)(out)</text>
        <dbReference type="Rhea" id="RHEA:29091"/>
        <dbReference type="Rhea" id="RHEA-COMP:9565"/>
        <dbReference type="Rhea" id="RHEA-COMP:9566"/>
        <dbReference type="ChEBI" id="CHEBI:15378"/>
        <dbReference type="ChEBI" id="CHEBI:16389"/>
        <dbReference type="ChEBI" id="CHEBI:17976"/>
        <dbReference type="ChEBI" id="CHEBI:57540"/>
        <dbReference type="ChEBI" id="CHEBI:57945"/>
        <dbReference type="EC" id="7.1.1.2"/>
    </reaction>
</comment>
<keyword evidence="10 16" id="KW-1133">Transmembrane helix</keyword>
<feature type="transmembrane region" description="Helical" evidence="16">
    <location>
        <begin position="52"/>
        <end position="74"/>
    </location>
</feature>
<dbReference type="CTD" id="4541"/>
<comment type="subcellular location">
    <subcellularLocation>
        <location evidence="1">Mitochondrion membrane</location>
        <topology evidence="1">Multi-pass membrane protein</topology>
    </subcellularLocation>
</comment>
<dbReference type="EC" id="7.1.1.2" evidence="3"/>
<evidence type="ECO:0000256" key="16">
    <source>
        <dbReference type="SAM" id="Phobius"/>
    </source>
</evidence>
<proteinExistence type="inferred from homology"/>
<evidence type="ECO:0000256" key="13">
    <source>
        <dbReference type="ARBA" id="ARBA00023136"/>
    </source>
</evidence>
<geneLocation type="mitochondrion" evidence="17"/>
<gene>
    <name evidence="17" type="primary">ND6</name>
</gene>
<reference evidence="17" key="1">
    <citation type="submission" date="2013-11" db="EMBL/GenBank/DDBJ databases">
        <title>The complete mitochondrial genome of Heteropterus morpheus.</title>
        <authorList>
            <person name="Xu C."/>
            <person name="Wang R."/>
            <person name="Xu C."/>
        </authorList>
    </citation>
    <scope>NUCLEOTIDE SEQUENCE</scope>
    <source>
        <tissue evidence="17">Whole body</tissue>
    </source>
</reference>
<evidence type="ECO:0000256" key="10">
    <source>
        <dbReference type="ARBA" id="ARBA00022989"/>
    </source>
</evidence>
<evidence type="ECO:0000256" key="3">
    <source>
        <dbReference type="ARBA" id="ARBA00012944"/>
    </source>
</evidence>
<evidence type="ECO:0000256" key="6">
    <source>
        <dbReference type="ARBA" id="ARBA00022660"/>
    </source>
</evidence>
<name>A0A0R5DS03_HETMP</name>
<comment type="similarity">
    <text evidence="2">Belongs to the complex I subunit 6 family.</text>
</comment>
<evidence type="ECO:0000256" key="8">
    <source>
        <dbReference type="ARBA" id="ARBA00022967"/>
    </source>
</evidence>
<dbReference type="PANTHER" id="PTHR11435:SF1">
    <property type="entry name" value="NADH-UBIQUINONE OXIDOREDUCTASE CHAIN 6"/>
    <property type="match status" value="1"/>
</dbReference>
<dbReference type="AlphaFoldDB" id="A0A0R5DS03"/>